<dbReference type="GO" id="GO:0008237">
    <property type="term" value="F:metallopeptidase activity"/>
    <property type="evidence" value="ECO:0007669"/>
    <property type="project" value="UniProtKB-KW"/>
</dbReference>
<gene>
    <name evidence="2" type="ORF">LEN_0775</name>
</gene>
<keyword evidence="2" id="KW-0645">Protease</keyword>
<sequence length="227" mass="26444">MVLKYEIRRSAKRKNVTITVERDRAVVVHAPMGLPEEKLRQLVDGKRQWLFEKLNDAQKYQPLPHAPGKELVNGESALYLGRAYRIELVDAADAGVRFAGKFLIPRSRASERKQVLRQWYMERAQERILPRVNLHARNLGVSYAQVKISDSRLRWGSCTPGNNLNFNWRLIKAPIFVIDYVIVHELAHLMEPNHTARFWNIVRAQLPSMERARDWLRVQGQSLEDDI</sequence>
<keyword evidence="2" id="KW-0482">Metalloprotease</keyword>
<evidence type="ECO:0000313" key="3">
    <source>
        <dbReference type="Proteomes" id="UP000218824"/>
    </source>
</evidence>
<dbReference type="InterPro" id="IPR002725">
    <property type="entry name" value="YgjP-like_metallopeptidase"/>
</dbReference>
<dbReference type="PANTHER" id="PTHR30399">
    <property type="entry name" value="UNCHARACTERIZED PROTEIN YGJP"/>
    <property type="match status" value="1"/>
</dbReference>
<dbReference type="CDD" id="cd07344">
    <property type="entry name" value="M48_yhfN_like"/>
    <property type="match status" value="1"/>
</dbReference>
<dbReference type="EMBL" id="AP014940">
    <property type="protein sequence ID" value="BAV96262.1"/>
    <property type="molecule type" value="Genomic_DNA"/>
</dbReference>
<proteinExistence type="predicted"/>
<organism evidence="2 3">
    <name type="scientific">Lysobacter enzymogenes</name>
    <dbReference type="NCBI Taxonomy" id="69"/>
    <lineage>
        <taxon>Bacteria</taxon>
        <taxon>Pseudomonadati</taxon>
        <taxon>Pseudomonadota</taxon>
        <taxon>Gammaproteobacteria</taxon>
        <taxon>Lysobacterales</taxon>
        <taxon>Lysobacteraceae</taxon>
        <taxon>Lysobacter</taxon>
    </lineage>
</organism>
<feature type="domain" description="YgjP-like metallopeptidase" evidence="1">
    <location>
        <begin position="14"/>
        <end position="217"/>
    </location>
</feature>
<protein>
    <submittedName>
        <fullName evidence="2">Zinc metalloprotease</fullName>
    </submittedName>
</protein>
<name>A0AAU9ABW7_LYSEN</name>
<dbReference type="RefSeq" id="WP_096376718.1">
    <property type="nucleotide sequence ID" value="NZ_AP014940.1"/>
</dbReference>
<dbReference type="Proteomes" id="UP000218824">
    <property type="component" value="Chromosome"/>
</dbReference>
<dbReference type="AlphaFoldDB" id="A0AAU9ABW7"/>
<dbReference type="Pfam" id="PF01863">
    <property type="entry name" value="YgjP-like"/>
    <property type="match status" value="1"/>
</dbReference>
<reference evidence="2 3" key="1">
    <citation type="journal article" date="2017" name="DNA Res.">
        <title>Complete genome sequence and expression profile of the commercial lytic enzyme producer Lysobacter enzymogenes M497-1.</title>
        <authorList>
            <person name="Takami H."/>
            <person name="Toyoda A."/>
            <person name="Uchiyama I."/>
            <person name="Itoh T."/>
            <person name="Takaki Y."/>
            <person name="Arai W."/>
            <person name="Nishi S."/>
            <person name="Kawai M."/>
            <person name="Shinya K."/>
            <person name="Ikeda H."/>
        </authorList>
    </citation>
    <scope>NUCLEOTIDE SEQUENCE [LARGE SCALE GENOMIC DNA]</scope>
    <source>
        <strain evidence="2 3">M497-1</strain>
    </source>
</reference>
<dbReference type="KEGG" id="lem:LEN_0775"/>
<accession>A0AAU9ABW7</accession>
<dbReference type="GeneID" id="83062673"/>
<evidence type="ECO:0000313" key="2">
    <source>
        <dbReference type="EMBL" id="BAV96262.1"/>
    </source>
</evidence>
<keyword evidence="2" id="KW-0378">Hydrolase</keyword>
<dbReference type="Gene3D" id="3.30.2010.10">
    <property type="entry name" value="Metalloproteases ('zincins'), catalytic domain"/>
    <property type="match status" value="1"/>
</dbReference>
<dbReference type="InterPro" id="IPR053136">
    <property type="entry name" value="UTP_pyrophosphatase-like"/>
</dbReference>
<dbReference type="PANTHER" id="PTHR30399:SF1">
    <property type="entry name" value="UTP PYROPHOSPHATASE"/>
    <property type="match status" value="1"/>
</dbReference>
<evidence type="ECO:0000259" key="1">
    <source>
        <dbReference type="Pfam" id="PF01863"/>
    </source>
</evidence>